<dbReference type="NCBIfam" id="TIGR02601">
    <property type="entry name" value="autotrns_rpt"/>
    <property type="match status" value="1"/>
</dbReference>
<dbReference type="Gene3D" id="2.40.128.130">
    <property type="entry name" value="Autotransporter beta-domain"/>
    <property type="match status" value="1"/>
</dbReference>
<dbReference type="InterPro" id="IPR013425">
    <property type="entry name" value="Autotrns_rpt"/>
</dbReference>
<keyword evidence="4" id="KW-0645">Protease</keyword>
<dbReference type="eggNOG" id="COG2931">
    <property type="taxonomic scope" value="Bacteria"/>
</dbReference>
<evidence type="ECO:0000256" key="2">
    <source>
        <dbReference type="SAM" id="Phobius"/>
    </source>
</evidence>
<evidence type="ECO:0000256" key="1">
    <source>
        <dbReference type="ARBA" id="ARBA00022729"/>
    </source>
</evidence>
<dbReference type="SUPFAM" id="SSF103515">
    <property type="entry name" value="Autotransporter"/>
    <property type="match status" value="1"/>
</dbReference>
<dbReference type="Pfam" id="PF03797">
    <property type="entry name" value="Autotransporter"/>
    <property type="match status" value="1"/>
</dbReference>
<dbReference type="NCBIfam" id="TIGR01414">
    <property type="entry name" value="autotrans_barl"/>
    <property type="match status" value="1"/>
</dbReference>
<evidence type="ECO:0000313" key="5">
    <source>
        <dbReference type="Proteomes" id="UP000044071"/>
    </source>
</evidence>
<dbReference type="PANTHER" id="PTHR11319">
    <property type="entry name" value="G PROTEIN-COUPLED RECEPTOR-RELATED"/>
    <property type="match status" value="1"/>
</dbReference>
<keyword evidence="2" id="KW-0812">Transmembrane</keyword>
<dbReference type="GO" id="GO:0019867">
    <property type="term" value="C:outer membrane"/>
    <property type="evidence" value="ECO:0007669"/>
    <property type="project" value="InterPro"/>
</dbReference>
<dbReference type="SUPFAM" id="SSF51126">
    <property type="entry name" value="Pectin lyase-like"/>
    <property type="match status" value="3"/>
</dbReference>
<dbReference type="GO" id="GO:0008233">
    <property type="term" value="F:peptidase activity"/>
    <property type="evidence" value="ECO:0007669"/>
    <property type="project" value="UniProtKB-KW"/>
</dbReference>
<dbReference type="SMART" id="SM00869">
    <property type="entry name" value="Autotransporter"/>
    <property type="match status" value="1"/>
</dbReference>
<dbReference type="Proteomes" id="UP000044071">
    <property type="component" value="Unassembled WGS sequence"/>
</dbReference>
<feature type="domain" description="Autotransporter" evidence="3">
    <location>
        <begin position="1004"/>
        <end position="1282"/>
    </location>
</feature>
<feature type="transmembrane region" description="Helical" evidence="2">
    <location>
        <begin position="12"/>
        <end position="37"/>
    </location>
</feature>
<dbReference type="EMBL" id="CCSB01000001">
    <property type="protein sequence ID" value="CDZ77139.1"/>
    <property type="molecule type" value="Genomic_DNA"/>
</dbReference>
<sequence length="1283" mass="130897">MRLHTTAKKTAVSRAIAALISPPFTILSITSLALGIFTPWNAVRAATWPTPVAISGALQTATTNLNQAIKNYTNDPTAANFASLQSAQATFRANVASASSAAALIVSTNDSISPASGELSLFSPEAATIQVNNGATLSIDGFNLGGPIGGTIGIFSGAAVDIEADAGSQIIFSNNTASVIGGAISSSGVNSTLSISNTTFQGNNAVAGGAVNNDSSSVTSIINSNFSGNTANIIGGAIENDTSSLAITNSNFAGNAASLGGGLNNINSSTAVIVNSNFSGNTANFSGGAIENESSSLTITNSNFAGNAASFGGGLNNTNSSTAVIINSNFTENLGLNFGGGAISNSNNTALVIRDSTFARNIADSGGGVRNVVNSTVDIANSSFTQNIATTTTFGGGAIENNLGSTMNVTNSTFKGNGAFDSTGGAIFNAGSTLSISDSSFNGNLAVNGGGLINISNAIASISNSSFTENAASATGVGGAIVNSQVSTLTLINSSFIGNLAGNVAGAIYNDRGTLNLVASAGNQILFSGNAANDKASSISFTSFNGADSTLNAAVDANGLLDMRDPMDAPINSSNTFINKLGAGTWALGGTNLFTQLANGLTSFNVQGGELYLYSQNEVANPTAISPNAMVGAGNIQLKGSGSSFSLSSGAVLVAGGDNSISTDGAISFASGSTIRGANANTALGGSDPTRHESGGTTSLSLSATAGIALNGTVSVVALAANEQLKLSGVLGGSGGLSKTGEGLVVLQSDNNYTGNTTVNAGTLLINGNQSAAKGRTTVNSGTLGGNGTIGGDVQMLGGTISPGNSIGILTILGNYTQNPGSTYLVELNNSGQSDQLVVGGKATINGGAVQVLAANGTYIAGTLYPILTAQAGVSGSYDSLVQNLPFLNLSLIYDANHVYLDVTRSTLLLAAFAATTNQQNTANALETMVASPLVTAITNLVTAPQAQQAFDALSGEGYVSVLSVLTESSRYVREATLNRLQRALGRLNNNLLLLGSKEAKEVDNKNGWGLWAQGYGAWGELEGNRNTAKVDRRNQGFFIGADRGMSERSRLGIIAGYSHSDIDISARRSWADVDNYTLGVYGGALVHGASLRAGAAYTWHRVDMSRQVLFNGFFNPLSANYSAYSGQGFAEIGYPFNLKQLALEPFAGVAYVDVSTKHWQEHGGVAALRGKGSQSTPYSTLGLREATVLYQGERFGIDEQVTLGWQHAYNQVTPKTTFSFISGSSPFNIYGAPIAKNALMVDAGLNWHNLSRKLNFRLSYNGQLAEQAQDHAVTGNVAWYFD</sequence>
<dbReference type="GO" id="GO:0006508">
    <property type="term" value="P:proteolysis"/>
    <property type="evidence" value="ECO:0007669"/>
    <property type="project" value="UniProtKB-KW"/>
</dbReference>
<dbReference type="Pfam" id="PF12951">
    <property type="entry name" value="PATR"/>
    <property type="match status" value="1"/>
</dbReference>
<dbReference type="InterPro" id="IPR011050">
    <property type="entry name" value="Pectin_lyase_fold/virulence"/>
</dbReference>
<evidence type="ECO:0000313" key="4">
    <source>
        <dbReference type="EMBL" id="CDZ77139.1"/>
    </source>
</evidence>
<proteinExistence type="predicted"/>
<dbReference type="InterPro" id="IPR005546">
    <property type="entry name" value="Autotransporte_beta"/>
</dbReference>
<organism evidence="4 5">
    <name type="scientific">Legionella massiliensis</name>
    <dbReference type="NCBI Taxonomy" id="1034943"/>
    <lineage>
        <taxon>Bacteria</taxon>
        <taxon>Pseudomonadati</taxon>
        <taxon>Pseudomonadota</taxon>
        <taxon>Gammaproteobacteria</taxon>
        <taxon>Legionellales</taxon>
        <taxon>Legionellaceae</taxon>
        <taxon>Legionella</taxon>
    </lineage>
</organism>
<evidence type="ECO:0000259" key="3">
    <source>
        <dbReference type="PROSITE" id="PS51208"/>
    </source>
</evidence>
<keyword evidence="5" id="KW-1185">Reference proteome</keyword>
<keyword evidence="1" id="KW-0732">Signal</keyword>
<name>A0A078KZD1_9GAMM</name>
<protein>
    <submittedName>
        <fullName evidence="4">Extracellular serine protease</fullName>
    </submittedName>
</protein>
<dbReference type="eggNOG" id="COG4625">
    <property type="taxonomic scope" value="Bacteria"/>
</dbReference>
<gene>
    <name evidence="4" type="ORF">BN59_01421</name>
</gene>
<dbReference type="PANTHER" id="PTHR11319:SF35">
    <property type="entry name" value="OUTER MEMBRANE PROTEIN PMPC-RELATED"/>
    <property type="match status" value="1"/>
</dbReference>
<accession>A0A078KZD1</accession>
<keyword evidence="2" id="KW-0472">Membrane</keyword>
<dbReference type="InterPro" id="IPR036709">
    <property type="entry name" value="Autotransporte_beta_dom_sf"/>
</dbReference>
<dbReference type="InterPro" id="IPR006315">
    <property type="entry name" value="OM_autotransptr_brl_dom"/>
</dbReference>
<reference evidence="4 5" key="1">
    <citation type="submission" date="2014-06" db="EMBL/GenBank/DDBJ databases">
        <authorList>
            <person name="Urmite Genomes Urmite Genomes"/>
        </authorList>
    </citation>
    <scope>NUCLEOTIDE SEQUENCE [LARGE SCALE GENOMIC DNA]</scope>
</reference>
<dbReference type="RefSeq" id="WP_043873537.1">
    <property type="nucleotide sequence ID" value="NZ_CCVW01000001.1"/>
</dbReference>
<dbReference type="PROSITE" id="PS51208">
    <property type="entry name" value="AUTOTRANSPORTER"/>
    <property type="match status" value="1"/>
</dbReference>
<keyword evidence="4" id="KW-0378">Hydrolase</keyword>
<keyword evidence="2" id="KW-1133">Transmembrane helix</keyword>